<accession>A0ABR8GWJ1</accession>
<name>A0ABR8GWJ1_9CYAN</name>
<dbReference type="Proteomes" id="UP000660380">
    <property type="component" value="Unassembled WGS sequence"/>
</dbReference>
<dbReference type="InterPro" id="IPR018727">
    <property type="entry name" value="DUF2267"/>
</dbReference>
<dbReference type="Gene3D" id="1.10.490.110">
    <property type="entry name" value="Uncharacterized conserved protein DUF2267"/>
    <property type="match status" value="1"/>
</dbReference>
<dbReference type="EMBL" id="JACJTA010000065">
    <property type="protein sequence ID" value="MBD2607523.1"/>
    <property type="molecule type" value="Genomic_DNA"/>
</dbReference>
<organism evidence="1 2">
    <name type="scientific">Scytonema hofmannii FACHB-248</name>
    <dbReference type="NCBI Taxonomy" id="1842502"/>
    <lineage>
        <taxon>Bacteria</taxon>
        <taxon>Bacillati</taxon>
        <taxon>Cyanobacteriota</taxon>
        <taxon>Cyanophyceae</taxon>
        <taxon>Nostocales</taxon>
        <taxon>Scytonemataceae</taxon>
        <taxon>Scytonema</taxon>
    </lineage>
</organism>
<evidence type="ECO:0000313" key="1">
    <source>
        <dbReference type="EMBL" id="MBD2607523.1"/>
    </source>
</evidence>
<evidence type="ECO:0000313" key="2">
    <source>
        <dbReference type="Proteomes" id="UP000660380"/>
    </source>
</evidence>
<comment type="caution">
    <text evidence="1">The sequence shown here is derived from an EMBL/GenBank/DDBJ whole genome shotgun (WGS) entry which is preliminary data.</text>
</comment>
<dbReference type="Pfam" id="PF10025">
    <property type="entry name" value="DUF2267"/>
    <property type="match status" value="1"/>
</dbReference>
<dbReference type="InterPro" id="IPR038282">
    <property type="entry name" value="DUF2267_sf"/>
</dbReference>
<proteinExistence type="predicted"/>
<protein>
    <submittedName>
        <fullName evidence="1">DUF2267 domain-containing protein</fullName>
    </submittedName>
</protein>
<reference evidence="1 2" key="1">
    <citation type="journal article" date="2020" name="ISME J.">
        <title>Comparative genomics reveals insights into cyanobacterial evolution and habitat adaptation.</title>
        <authorList>
            <person name="Chen M.Y."/>
            <person name="Teng W.K."/>
            <person name="Zhao L."/>
            <person name="Hu C.X."/>
            <person name="Zhou Y.K."/>
            <person name="Han B.P."/>
            <person name="Song L.R."/>
            <person name="Shu W.S."/>
        </authorList>
    </citation>
    <scope>NUCLEOTIDE SEQUENCE [LARGE SCALE GENOMIC DNA]</scope>
    <source>
        <strain evidence="1 2">FACHB-248</strain>
    </source>
</reference>
<sequence>MPISIIRHELYDLLKKIAETGQGLHEVDFGRNQLSEADLLAHLDYLNQNQYINAEFTDNGRFQKAEITDKGRNMIDNFEDKLSKNPESKSSAPIADKDLPFLEKVMVKGGLADIFDARDITEVAFRVMRDLMTTEAADRVEGELHKPAEKSDDKSLQMEIADLWHDTNPIVGFLSRVRPPWQGPGIFKIDSDRFLFRVANEGGMPPNADREKVVMAIFSATKDELSEERIQEIASWLPDVVRKMWEEA</sequence>
<gene>
    <name evidence="1" type="ORF">H6G81_24095</name>
</gene>
<keyword evidence="2" id="KW-1185">Reference proteome</keyword>